<evidence type="ECO:0000256" key="1">
    <source>
        <dbReference type="ARBA" id="ARBA00009521"/>
    </source>
</evidence>
<keyword evidence="12" id="KW-1185">Reference proteome</keyword>
<dbReference type="SUPFAM" id="SSF56935">
    <property type="entry name" value="Porins"/>
    <property type="match status" value="1"/>
</dbReference>
<comment type="function">
    <text evidence="10">Forms passive diffusion pores that allow small molecular weight hydrophilic materials across the outer membrane.</text>
</comment>
<keyword evidence="5 10" id="KW-0732">Signal</keyword>
<sequence length="368" mass="39253">MNIKSLLLGSAAAAVAVSAQAADAIIIAEPEPMEYVRICDTYGTGFFYIPGTETCLKIGGYLRYQMEYNKNEGSDYTFGKFARFAPNFTAKNSTEWGTLTSYAEIEFNWGSNGAFTINGAQSTNLAHAYISLDNGTSTFLVGKTDTPYHSRGLGGLHNGGIWGGVRGNNGNTNTGIVQYTFNAGNGFSATVAAVEGITSQFDPNFEAVLRYSQGWGVVAASAGYDNARDEWGAKIAAEVVFNPVTVGLQFQYGSGAVNHYGANFAEGAFGAWGSSEYSVLGYVRGKLTDTLTARASVQWFEAHDGVIVAGAELDDAFAVIGGLEWTPVSGLAILPEVRYTKANATEIATGDSVSVDQWRAGLRFQRNF</sequence>
<keyword evidence="4 10" id="KW-0812">Transmembrane</keyword>
<gene>
    <name evidence="11" type="ORF">IOD40_12705</name>
</gene>
<feature type="chain" id="PRO_5044997501" description="Porin" evidence="10">
    <location>
        <begin position="22"/>
        <end position="368"/>
    </location>
</feature>
<comment type="subcellular location">
    <subcellularLocation>
        <location evidence="10">Cell outer membrane</location>
        <topology evidence="10">Multi-pass membrane protein</topology>
    </subcellularLocation>
</comment>
<evidence type="ECO:0000256" key="7">
    <source>
        <dbReference type="ARBA" id="ARBA00023114"/>
    </source>
</evidence>
<dbReference type="Proteomes" id="UP000601789">
    <property type="component" value="Unassembled WGS sequence"/>
</dbReference>
<evidence type="ECO:0000256" key="10">
    <source>
        <dbReference type="RuleBase" id="RU364005"/>
    </source>
</evidence>
<keyword evidence="3 10" id="KW-1134">Transmembrane beta strand</keyword>
<keyword evidence="9 10" id="KW-0998">Cell outer membrane</keyword>
<evidence type="ECO:0000313" key="11">
    <source>
        <dbReference type="EMBL" id="MBI1621520.1"/>
    </source>
</evidence>
<comment type="similarity">
    <text evidence="1 10">Belongs to the alphaproteobacteria porin family.</text>
</comment>
<accession>A0ABS0SFY6</accession>
<keyword evidence="6 10" id="KW-0406">Ion transport</keyword>
<organism evidence="11 12">
    <name type="scientific">Aquamicrobium zhengzhouense</name>
    <dbReference type="NCBI Taxonomy" id="2781738"/>
    <lineage>
        <taxon>Bacteria</taxon>
        <taxon>Pseudomonadati</taxon>
        <taxon>Pseudomonadota</taxon>
        <taxon>Alphaproteobacteria</taxon>
        <taxon>Hyphomicrobiales</taxon>
        <taxon>Phyllobacteriaceae</taxon>
        <taxon>Aquamicrobium</taxon>
    </lineage>
</organism>
<dbReference type="EMBL" id="JADGMQ010000008">
    <property type="protein sequence ID" value="MBI1621520.1"/>
    <property type="molecule type" value="Genomic_DNA"/>
</dbReference>
<comment type="domain">
    <text evidence="10">Consists of 16-stranded beta-barrel sheets, with large surface-exposed loops, that form a transmembrane pore at the center of each barrel. The pore is partially ocluded by a peptide loop that folds into the pore lumen.</text>
</comment>
<reference evidence="11 12" key="1">
    <citation type="submission" date="2020-10" db="EMBL/GenBank/DDBJ databases">
        <title>Aquamicrobium zhengzhouensis sp. nov., a exopolysaccharide producing bacterium isolated from farmland soil.</title>
        <authorList>
            <person name="Wang X."/>
        </authorList>
    </citation>
    <scope>NUCLEOTIDE SEQUENCE [LARGE SCALE GENOMIC DNA]</scope>
    <source>
        <strain evidence="12">cd-1</strain>
    </source>
</reference>
<protein>
    <recommendedName>
        <fullName evidence="10">Porin</fullName>
    </recommendedName>
</protein>
<proteinExistence type="inferred from homology"/>
<dbReference type="InterPro" id="IPR003684">
    <property type="entry name" value="Porin_alphabac"/>
</dbReference>
<evidence type="ECO:0000256" key="6">
    <source>
        <dbReference type="ARBA" id="ARBA00023065"/>
    </source>
</evidence>
<evidence type="ECO:0000256" key="9">
    <source>
        <dbReference type="ARBA" id="ARBA00023237"/>
    </source>
</evidence>
<name>A0ABS0SFY6_9HYPH</name>
<dbReference type="RefSeq" id="WP_198476919.1">
    <property type="nucleotide sequence ID" value="NZ_JADGMQ010000008.1"/>
</dbReference>
<keyword evidence="8 10" id="KW-0472">Membrane</keyword>
<evidence type="ECO:0000256" key="8">
    <source>
        <dbReference type="ARBA" id="ARBA00023136"/>
    </source>
</evidence>
<evidence type="ECO:0000256" key="3">
    <source>
        <dbReference type="ARBA" id="ARBA00022452"/>
    </source>
</evidence>
<evidence type="ECO:0000256" key="2">
    <source>
        <dbReference type="ARBA" id="ARBA00022448"/>
    </source>
</evidence>
<comment type="caution">
    <text evidence="11">The sequence shown here is derived from an EMBL/GenBank/DDBJ whole genome shotgun (WGS) entry which is preliminary data.</text>
</comment>
<keyword evidence="7 10" id="KW-0626">Porin</keyword>
<evidence type="ECO:0000256" key="5">
    <source>
        <dbReference type="ARBA" id="ARBA00022729"/>
    </source>
</evidence>
<dbReference type="Pfam" id="PF02530">
    <property type="entry name" value="Porin_2"/>
    <property type="match status" value="1"/>
</dbReference>
<evidence type="ECO:0000313" key="12">
    <source>
        <dbReference type="Proteomes" id="UP000601789"/>
    </source>
</evidence>
<evidence type="ECO:0000256" key="4">
    <source>
        <dbReference type="ARBA" id="ARBA00022692"/>
    </source>
</evidence>
<feature type="signal peptide" evidence="10">
    <location>
        <begin position="1"/>
        <end position="21"/>
    </location>
</feature>
<keyword evidence="2 10" id="KW-0813">Transport</keyword>